<organism evidence="10 11">
    <name type="scientific">Syntrophus aciditrophicus (strain SB)</name>
    <dbReference type="NCBI Taxonomy" id="56780"/>
    <lineage>
        <taxon>Bacteria</taxon>
        <taxon>Pseudomonadati</taxon>
        <taxon>Thermodesulfobacteriota</taxon>
        <taxon>Syntrophia</taxon>
        <taxon>Syntrophales</taxon>
        <taxon>Syntrophaceae</taxon>
        <taxon>Syntrophus</taxon>
    </lineage>
</organism>
<name>Q2LX43_SYNAS</name>
<dbReference type="GO" id="GO:0009279">
    <property type="term" value="C:cell outer membrane"/>
    <property type="evidence" value="ECO:0007669"/>
    <property type="project" value="UniProtKB-SubCell"/>
</dbReference>
<comment type="subcellular location">
    <subcellularLocation>
        <location evidence="1 7">Cell outer membrane</location>
        <topology evidence="1 7">Multi-pass membrane protein</topology>
    </subcellularLocation>
</comment>
<keyword evidence="2 7" id="KW-0813">Transport</keyword>
<dbReference type="PROSITE" id="PS52016">
    <property type="entry name" value="TONB_DEPENDENT_REC_3"/>
    <property type="match status" value="1"/>
</dbReference>
<evidence type="ECO:0000256" key="1">
    <source>
        <dbReference type="ARBA" id="ARBA00004571"/>
    </source>
</evidence>
<sequence length="720" mass="81065">MVLKINKYRRRLFHSYEEEGAVIGLYKRSLFFLLIPGVIFLSQAAFAEEKADQKNIKSPTQKESVSSQTSPTELESIKVTDAHPREDLMPDSPTNPYRVESSARFGTEVFTQEDIQNLKPGDVNDLLDKATGMNVTYQGRRSPFFIETRGGGSFTYIIDGAVLPPSVNRILYKLPLAAIEELQIVRGSTSLTLGPSIPIGASGSGSGLNTGFIIIRTKQPRKTEAVLTGSVEKSIGGHPIATDVNLYLGTRLGDSPKINGYVGGMASMMDRPSQDSWFDGRNADNGMGNAGFTIGKFNMNFMGWTSSGNFEMQRGVKYDGTLDNMKWYYDPLQSTVLSTDMTMRWSPNQTTLLNVFKTTYDQKEYVESFINSSSSMRKYKEETRGIGLRHNARFWNTLIQLGGQMSESEGLGPNLSSNYNRYDTSVMGWSASVEQKLFNDRLVLDAGYRQDQKHIDNSSTSAAKDSANNDVDMDPAKIYALGARWRIMDIVALNGRYYHGEQGTSGDFDMRSQTGELHPEKQDRMEFAIESDFKAYFRPMLTWFNIKTDNQKTATNTTYTLDSGTYYYYTEADNLRRGVELMIKGDILKNTSYSVSWTRMLKNEDTKNGVTTDNNGVSKPKNLYTLEISHKWRDYRANLSIKKVDSWYSSTSAMGTAEADLGDYTRVDANIKRLFHLKPCLLTATLYGRNLGDERYATRYSTGYYYDRGRTVGMELSLAY</sequence>
<evidence type="ECO:0000259" key="9">
    <source>
        <dbReference type="Pfam" id="PF07715"/>
    </source>
</evidence>
<dbReference type="AlphaFoldDB" id="Q2LX43"/>
<dbReference type="eggNOG" id="COG4206">
    <property type="taxonomic scope" value="Bacteria"/>
</dbReference>
<gene>
    <name evidence="10" type="ORF">SYN_01058</name>
</gene>
<dbReference type="EMBL" id="CP000252">
    <property type="protein sequence ID" value="ABC78653.1"/>
    <property type="molecule type" value="Genomic_DNA"/>
</dbReference>
<accession>Q2LX43</accession>
<dbReference type="InterPro" id="IPR036942">
    <property type="entry name" value="Beta-barrel_TonB_sf"/>
</dbReference>
<dbReference type="Gene3D" id="2.170.130.10">
    <property type="entry name" value="TonB-dependent receptor, plug domain"/>
    <property type="match status" value="1"/>
</dbReference>
<keyword evidence="10" id="KW-0675">Receptor</keyword>
<dbReference type="InterPro" id="IPR012910">
    <property type="entry name" value="Plug_dom"/>
</dbReference>
<evidence type="ECO:0000256" key="5">
    <source>
        <dbReference type="ARBA" id="ARBA00023136"/>
    </source>
</evidence>
<dbReference type="InterPro" id="IPR037066">
    <property type="entry name" value="Plug_dom_sf"/>
</dbReference>
<feature type="region of interest" description="Disordered" evidence="8">
    <location>
        <begin position="52"/>
        <end position="96"/>
    </location>
</feature>
<protein>
    <submittedName>
        <fullName evidence="10">TonB dependent receptor family</fullName>
    </submittedName>
</protein>
<evidence type="ECO:0000313" key="10">
    <source>
        <dbReference type="EMBL" id="ABC78653.1"/>
    </source>
</evidence>
<evidence type="ECO:0000256" key="7">
    <source>
        <dbReference type="PROSITE-ProRule" id="PRU01360"/>
    </source>
</evidence>
<keyword evidence="6 7" id="KW-0998">Cell outer membrane</keyword>
<reference evidence="10 11" key="1">
    <citation type="journal article" date="2007" name="Proc. Natl. Acad. Sci. U.S.A.">
        <title>The genome of Syntrophus aciditrophicus: life at the thermodynamic limit of microbial growth.</title>
        <authorList>
            <person name="McInerney M.J."/>
            <person name="Rohlin L."/>
            <person name="Mouttaki H."/>
            <person name="Kim U."/>
            <person name="Krupp R.S."/>
            <person name="Rios-Hernandez L."/>
            <person name="Sieber J."/>
            <person name="Struchtemeyer C.G."/>
            <person name="Bhattacharyya A."/>
            <person name="Campbell J.W."/>
            <person name="Gunsalus R.P."/>
        </authorList>
    </citation>
    <scope>NUCLEOTIDE SEQUENCE [LARGE SCALE GENOMIC DNA]</scope>
    <source>
        <strain evidence="10 11">SB</strain>
    </source>
</reference>
<feature type="compositionally biased region" description="Polar residues" evidence="8">
    <location>
        <begin position="56"/>
        <end position="73"/>
    </location>
</feature>
<dbReference type="InterPro" id="IPR039426">
    <property type="entry name" value="TonB-dep_rcpt-like"/>
</dbReference>
<keyword evidence="3 7" id="KW-1134">Transmembrane beta strand</keyword>
<evidence type="ECO:0000256" key="8">
    <source>
        <dbReference type="SAM" id="MobiDB-lite"/>
    </source>
</evidence>
<keyword evidence="11" id="KW-1185">Reference proteome</keyword>
<dbReference type="Pfam" id="PF07715">
    <property type="entry name" value="Plug"/>
    <property type="match status" value="1"/>
</dbReference>
<evidence type="ECO:0000256" key="4">
    <source>
        <dbReference type="ARBA" id="ARBA00022692"/>
    </source>
</evidence>
<keyword evidence="5 7" id="KW-0472">Membrane</keyword>
<evidence type="ECO:0000256" key="6">
    <source>
        <dbReference type="ARBA" id="ARBA00023237"/>
    </source>
</evidence>
<dbReference type="Proteomes" id="UP000001933">
    <property type="component" value="Chromosome"/>
</dbReference>
<feature type="domain" description="TonB-dependent receptor plug" evidence="9">
    <location>
        <begin position="107"/>
        <end position="200"/>
    </location>
</feature>
<keyword evidence="4 7" id="KW-0812">Transmembrane</keyword>
<dbReference type="KEGG" id="sat:SYN_01058"/>
<evidence type="ECO:0000256" key="3">
    <source>
        <dbReference type="ARBA" id="ARBA00022452"/>
    </source>
</evidence>
<feature type="compositionally biased region" description="Basic and acidic residues" evidence="8">
    <location>
        <begin position="75"/>
        <end position="88"/>
    </location>
</feature>
<evidence type="ECO:0000256" key="2">
    <source>
        <dbReference type="ARBA" id="ARBA00022448"/>
    </source>
</evidence>
<evidence type="ECO:0000313" key="11">
    <source>
        <dbReference type="Proteomes" id="UP000001933"/>
    </source>
</evidence>
<dbReference type="STRING" id="56780.SYN_01058"/>
<proteinExistence type="inferred from homology"/>
<dbReference type="Gene3D" id="2.40.170.20">
    <property type="entry name" value="TonB-dependent receptor, beta-barrel domain"/>
    <property type="match status" value="1"/>
</dbReference>
<dbReference type="InParanoid" id="Q2LX43"/>
<dbReference type="SUPFAM" id="SSF56935">
    <property type="entry name" value="Porins"/>
    <property type="match status" value="1"/>
</dbReference>
<comment type="similarity">
    <text evidence="7">Belongs to the TonB-dependent receptor family.</text>
</comment>
<dbReference type="HOGENOM" id="CLU_025327_0_0_7"/>